<evidence type="ECO:0000313" key="1">
    <source>
        <dbReference type="Proteomes" id="UP000492821"/>
    </source>
</evidence>
<protein>
    <submittedName>
        <fullName evidence="2">Integrase</fullName>
    </submittedName>
</protein>
<proteinExistence type="predicted"/>
<organism evidence="1 2">
    <name type="scientific">Panagrellus redivivus</name>
    <name type="common">Microworm</name>
    <dbReference type="NCBI Taxonomy" id="6233"/>
    <lineage>
        <taxon>Eukaryota</taxon>
        <taxon>Metazoa</taxon>
        <taxon>Ecdysozoa</taxon>
        <taxon>Nematoda</taxon>
        <taxon>Chromadorea</taxon>
        <taxon>Rhabditida</taxon>
        <taxon>Tylenchina</taxon>
        <taxon>Panagrolaimomorpha</taxon>
        <taxon>Panagrolaimoidea</taxon>
        <taxon>Panagrolaimidae</taxon>
        <taxon>Panagrellus</taxon>
    </lineage>
</organism>
<dbReference type="AlphaFoldDB" id="A0A7E4ZRZ6"/>
<accession>A0A7E4ZRZ6</accession>
<keyword evidence="1" id="KW-1185">Reference proteome</keyword>
<reference evidence="2" key="2">
    <citation type="submission" date="2020-10" db="UniProtKB">
        <authorList>
            <consortium name="WormBaseParasite"/>
        </authorList>
    </citation>
    <scope>IDENTIFICATION</scope>
</reference>
<dbReference type="Proteomes" id="UP000492821">
    <property type="component" value="Unassembled WGS sequence"/>
</dbReference>
<dbReference type="WBParaSite" id="Pan_g13978.t1">
    <property type="protein sequence ID" value="Pan_g13978.t1"/>
    <property type="gene ID" value="Pan_g13978"/>
</dbReference>
<evidence type="ECO:0000313" key="2">
    <source>
        <dbReference type="WBParaSite" id="Pan_g13978.t1"/>
    </source>
</evidence>
<sequence length="70" mass="8271">MSRLGFRDLDAALERRPNPLDRDGIGIRHKTVPWKVWPSRMARHFLDLKRVNRSWSVPNASAYKQTENRV</sequence>
<reference evidence="1" key="1">
    <citation type="journal article" date="2013" name="Genetics">
        <title>The draft genome and transcriptome of Panagrellus redivivus are shaped by the harsh demands of a free-living lifestyle.</title>
        <authorList>
            <person name="Srinivasan J."/>
            <person name="Dillman A.R."/>
            <person name="Macchietto M.G."/>
            <person name="Heikkinen L."/>
            <person name="Lakso M."/>
            <person name="Fracchia K.M."/>
            <person name="Antoshechkin I."/>
            <person name="Mortazavi A."/>
            <person name="Wong G."/>
            <person name="Sternberg P.W."/>
        </authorList>
    </citation>
    <scope>NUCLEOTIDE SEQUENCE [LARGE SCALE GENOMIC DNA]</scope>
    <source>
        <strain evidence="1">MT8872</strain>
    </source>
</reference>
<name>A0A7E4ZRZ6_PANRE</name>